<gene>
    <name evidence="1" type="ORF">BDD18_3917</name>
</gene>
<name>A0A543KW54_9BURK</name>
<evidence type="ECO:0000313" key="2">
    <source>
        <dbReference type="Proteomes" id="UP000316993"/>
    </source>
</evidence>
<proteinExistence type="predicted"/>
<reference evidence="1 2" key="1">
    <citation type="submission" date="2019-06" db="EMBL/GenBank/DDBJ databases">
        <title>Genomic Encyclopedia of Archaeal and Bacterial Type Strains, Phase II (KMG-II): from individual species to whole genera.</title>
        <authorList>
            <person name="Goeker M."/>
        </authorList>
    </citation>
    <scope>NUCLEOTIDE SEQUENCE [LARGE SCALE GENOMIC DNA]</scope>
    <source>
        <strain evidence="1 2">DSM 7270</strain>
    </source>
</reference>
<accession>A0A543KW54</accession>
<sequence>MNIACTAEFLGRPDRYTFNSYSRLMDGRYLSFLCA</sequence>
<comment type="caution">
    <text evidence="1">The sequence shown here is derived from an EMBL/GenBank/DDBJ whole genome shotgun (WGS) entry which is preliminary data.</text>
</comment>
<organism evidence="1 2">
    <name type="scientific">Acidovorax temperans</name>
    <dbReference type="NCBI Taxonomy" id="80878"/>
    <lineage>
        <taxon>Bacteria</taxon>
        <taxon>Pseudomonadati</taxon>
        <taxon>Pseudomonadota</taxon>
        <taxon>Betaproteobacteria</taxon>
        <taxon>Burkholderiales</taxon>
        <taxon>Comamonadaceae</taxon>
        <taxon>Acidovorax</taxon>
    </lineage>
</organism>
<dbReference type="AlphaFoldDB" id="A0A543KW54"/>
<dbReference type="EMBL" id="VFPV01000004">
    <property type="protein sequence ID" value="TQM99266.1"/>
    <property type="molecule type" value="Genomic_DNA"/>
</dbReference>
<dbReference type="Proteomes" id="UP000316993">
    <property type="component" value="Unassembled WGS sequence"/>
</dbReference>
<evidence type="ECO:0000313" key="1">
    <source>
        <dbReference type="EMBL" id="TQM99266.1"/>
    </source>
</evidence>
<protein>
    <submittedName>
        <fullName evidence="1">Uncharacterized protein</fullName>
    </submittedName>
</protein>